<dbReference type="NCBIfam" id="TIGR00589">
    <property type="entry name" value="ogt"/>
    <property type="match status" value="1"/>
</dbReference>
<dbReference type="SMART" id="SM00342">
    <property type="entry name" value="HTH_ARAC"/>
    <property type="match status" value="1"/>
</dbReference>
<evidence type="ECO:0000256" key="2">
    <source>
        <dbReference type="ARBA" id="ARBA00022603"/>
    </source>
</evidence>
<gene>
    <name evidence="10" type="ORF">ACFSM5_04100</name>
</gene>
<organism evidence="10 11">
    <name type="scientific">Lacibacterium aquatile</name>
    <dbReference type="NCBI Taxonomy" id="1168082"/>
    <lineage>
        <taxon>Bacteria</taxon>
        <taxon>Pseudomonadati</taxon>
        <taxon>Pseudomonadota</taxon>
        <taxon>Alphaproteobacteria</taxon>
        <taxon>Rhodospirillales</taxon>
        <taxon>Rhodospirillaceae</taxon>
    </lineage>
</organism>
<sequence length="285" mass="30101">MTSYPEAEAAIARAIRYLDDTVEDQPELEDVARVAGLNPFATQRLFSALVGVSPKKFLQCLTLERAKEALASGQSVLDAAYEAGLSGPGRLHDLFLTLDAVSPGEFKAAGDGMELRHGLAPSPFGDCLFLWGDRGLMGLGFLAGFPSYEAALADHSVAYTSARLVRDDAGASELAAKVFTLSKPSESRGSPLRLFVAGTGFQAQVWRALLRIPAGTLVSYEQLAKAIGKPGAARAVGNAVGANPVAFLVPCHRVVRQTGVIGNYRWGGETKRLILGAEAALTGRD</sequence>
<keyword evidence="2 10" id="KW-0489">Methyltransferase</keyword>
<evidence type="ECO:0000256" key="5">
    <source>
        <dbReference type="ARBA" id="ARBA00023015"/>
    </source>
</evidence>
<dbReference type="InterPro" id="IPR014048">
    <property type="entry name" value="MethylDNA_cys_MeTrfase_DNA-bd"/>
</dbReference>
<keyword evidence="6" id="KW-0804">Transcription</keyword>
<evidence type="ECO:0000256" key="1">
    <source>
        <dbReference type="ARBA" id="ARBA00001286"/>
    </source>
</evidence>
<dbReference type="SUPFAM" id="SSF53155">
    <property type="entry name" value="Methylated DNA-protein cysteine methyltransferase domain"/>
    <property type="match status" value="1"/>
</dbReference>
<keyword evidence="7" id="KW-0234">DNA repair</keyword>
<dbReference type="Pfam" id="PF01035">
    <property type="entry name" value="DNA_binding_1"/>
    <property type="match status" value="1"/>
</dbReference>
<dbReference type="InterPro" id="IPR036217">
    <property type="entry name" value="MethylDNA_cys_MeTrfase_DNAb"/>
</dbReference>
<proteinExistence type="predicted"/>
<reference evidence="11" key="1">
    <citation type="journal article" date="2019" name="Int. J. Syst. Evol. Microbiol.">
        <title>The Global Catalogue of Microorganisms (GCM) 10K type strain sequencing project: providing services to taxonomists for standard genome sequencing and annotation.</title>
        <authorList>
            <consortium name="The Broad Institute Genomics Platform"/>
            <consortium name="The Broad Institute Genome Sequencing Center for Infectious Disease"/>
            <person name="Wu L."/>
            <person name="Ma J."/>
        </authorList>
    </citation>
    <scope>NUCLEOTIDE SEQUENCE [LARGE SCALE GENOMIC DNA]</scope>
    <source>
        <strain evidence="11">CGMCC 1.19062</strain>
    </source>
</reference>
<dbReference type="EC" id="2.1.1.63" evidence="10"/>
<evidence type="ECO:0000256" key="4">
    <source>
        <dbReference type="ARBA" id="ARBA00022763"/>
    </source>
</evidence>
<keyword evidence="5" id="KW-0805">Transcription regulation</keyword>
<dbReference type="CDD" id="cd06445">
    <property type="entry name" value="ATase"/>
    <property type="match status" value="1"/>
</dbReference>
<dbReference type="InterPro" id="IPR036388">
    <property type="entry name" value="WH-like_DNA-bd_sf"/>
</dbReference>
<comment type="catalytic activity">
    <reaction evidence="1">
        <text>a 4-O-methyl-thymidine in DNA + L-cysteinyl-[protein] = a thymidine in DNA + S-methyl-L-cysteinyl-[protein]</text>
        <dbReference type="Rhea" id="RHEA:53428"/>
        <dbReference type="Rhea" id="RHEA-COMP:10131"/>
        <dbReference type="Rhea" id="RHEA-COMP:10132"/>
        <dbReference type="Rhea" id="RHEA-COMP:13555"/>
        <dbReference type="Rhea" id="RHEA-COMP:13556"/>
        <dbReference type="ChEBI" id="CHEBI:29950"/>
        <dbReference type="ChEBI" id="CHEBI:82612"/>
        <dbReference type="ChEBI" id="CHEBI:137386"/>
        <dbReference type="ChEBI" id="CHEBI:137387"/>
        <dbReference type="EC" id="2.1.1.63"/>
    </reaction>
</comment>
<dbReference type="SUPFAM" id="SSF46689">
    <property type="entry name" value="Homeodomain-like"/>
    <property type="match status" value="1"/>
</dbReference>
<dbReference type="RefSeq" id="WP_379874969.1">
    <property type="nucleotide sequence ID" value="NZ_JBHUIP010000003.1"/>
</dbReference>
<dbReference type="Gene3D" id="1.10.10.10">
    <property type="entry name" value="Winged helix-like DNA-binding domain superfamily/Winged helix DNA-binding domain"/>
    <property type="match status" value="1"/>
</dbReference>
<dbReference type="InterPro" id="IPR009057">
    <property type="entry name" value="Homeodomain-like_sf"/>
</dbReference>
<dbReference type="Proteomes" id="UP001597295">
    <property type="component" value="Unassembled WGS sequence"/>
</dbReference>
<dbReference type="Gene3D" id="1.10.10.60">
    <property type="entry name" value="Homeodomain-like"/>
    <property type="match status" value="1"/>
</dbReference>
<comment type="catalytic activity">
    <reaction evidence="8">
        <text>a 6-O-methyl-2'-deoxyguanosine in DNA + L-cysteinyl-[protein] = S-methyl-L-cysteinyl-[protein] + a 2'-deoxyguanosine in DNA</text>
        <dbReference type="Rhea" id="RHEA:24000"/>
        <dbReference type="Rhea" id="RHEA-COMP:10131"/>
        <dbReference type="Rhea" id="RHEA-COMP:10132"/>
        <dbReference type="Rhea" id="RHEA-COMP:11367"/>
        <dbReference type="Rhea" id="RHEA-COMP:11368"/>
        <dbReference type="ChEBI" id="CHEBI:29950"/>
        <dbReference type="ChEBI" id="CHEBI:82612"/>
        <dbReference type="ChEBI" id="CHEBI:85445"/>
        <dbReference type="ChEBI" id="CHEBI:85448"/>
        <dbReference type="EC" id="2.1.1.63"/>
    </reaction>
</comment>
<dbReference type="PANTHER" id="PTHR10815">
    <property type="entry name" value="METHYLATED-DNA--PROTEIN-CYSTEINE METHYLTRANSFERASE"/>
    <property type="match status" value="1"/>
</dbReference>
<evidence type="ECO:0000256" key="3">
    <source>
        <dbReference type="ARBA" id="ARBA00022679"/>
    </source>
</evidence>
<dbReference type="Pfam" id="PF12833">
    <property type="entry name" value="HTH_18"/>
    <property type="match status" value="1"/>
</dbReference>
<dbReference type="SUPFAM" id="SSF46767">
    <property type="entry name" value="Methylated DNA-protein cysteine methyltransferase, C-terminal domain"/>
    <property type="match status" value="1"/>
</dbReference>
<evidence type="ECO:0000259" key="9">
    <source>
        <dbReference type="PROSITE" id="PS01124"/>
    </source>
</evidence>
<keyword evidence="3 10" id="KW-0808">Transferase</keyword>
<accession>A0ABW5DLP9</accession>
<dbReference type="InterPro" id="IPR018060">
    <property type="entry name" value="HTH_AraC"/>
</dbReference>
<evidence type="ECO:0000313" key="10">
    <source>
        <dbReference type="EMBL" id="MFD2262058.1"/>
    </source>
</evidence>
<evidence type="ECO:0000256" key="6">
    <source>
        <dbReference type="ARBA" id="ARBA00023163"/>
    </source>
</evidence>
<dbReference type="PROSITE" id="PS01124">
    <property type="entry name" value="HTH_ARAC_FAMILY_2"/>
    <property type="match status" value="1"/>
</dbReference>
<evidence type="ECO:0000313" key="11">
    <source>
        <dbReference type="Proteomes" id="UP001597295"/>
    </source>
</evidence>
<feature type="domain" description="HTH araC/xylS-type" evidence="9">
    <location>
        <begin position="12"/>
        <end position="109"/>
    </location>
</feature>
<name>A0ABW5DLP9_9PROT</name>
<dbReference type="GO" id="GO:0032259">
    <property type="term" value="P:methylation"/>
    <property type="evidence" value="ECO:0007669"/>
    <property type="project" value="UniProtKB-KW"/>
</dbReference>
<dbReference type="PANTHER" id="PTHR10815:SF13">
    <property type="entry name" value="METHYLATED-DNA--PROTEIN-CYSTEINE METHYLTRANSFERASE"/>
    <property type="match status" value="1"/>
</dbReference>
<evidence type="ECO:0000256" key="7">
    <source>
        <dbReference type="ARBA" id="ARBA00023204"/>
    </source>
</evidence>
<comment type="caution">
    <text evidence="10">The sequence shown here is derived from an EMBL/GenBank/DDBJ whole genome shotgun (WGS) entry which is preliminary data.</text>
</comment>
<evidence type="ECO:0000256" key="8">
    <source>
        <dbReference type="ARBA" id="ARBA00049348"/>
    </source>
</evidence>
<dbReference type="EMBL" id="JBHUIP010000003">
    <property type="protein sequence ID" value="MFD2262058.1"/>
    <property type="molecule type" value="Genomic_DNA"/>
</dbReference>
<dbReference type="PROSITE" id="PS00374">
    <property type="entry name" value="MGMT"/>
    <property type="match status" value="1"/>
</dbReference>
<keyword evidence="4" id="KW-0227">DNA damage</keyword>
<dbReference type="InterPro" id="IPR001497">
    <property type="entry name" value="MethylDNA_cys_MeTrfase_AS"/>
</dbReference>
<dbReference type="Gene3D" id="3.30.160.70">
    <property type="entry name" value="Methylated DNA-protein cysteine methyltransferase domain"/>
    <property type="match status" value="1"/>
</dbReference>
<keyword evidence="11" id="KW-1185">Reference proteome</keyword>
<dbReference type="GO" id="GO:0003908">
    <property type="term" value="F:methylated-DNA-[protein]-cysteine S-methyltransferase activity"/>
    <property type="evidence" value="ECO:0007669"/>
    <property type="project" value="UniProtKB-EC"/>
</dbReference>
<protein>
    <submittedName>
        <fullName evidence="10">Methylated-DNA--[protein]-cysteine S-methyltransferase</fullName>
        <ecNumber evidence="10">2.1.1.63</ecNumber>
    </submittedName>
</protein>
<dbReference type="InterPro" id="IPR036631">
    <property type="entry name" value="MGMT_N_sf"/>
</dbReference>